<keyword evidence="3" id="KW-1185">Reference proteome</keyword>
<evidence type="ECO:0000313" key="3">
    <source>
        <dbReference type="Proteomes" id="UP000499080"/>
    </source>
</evidence>
<dbReference type="EMBL" id="BGPR01013720">
    <property type="protein sequence ID" value="GBN61908.1"/>
    <property type="molecule type" value="Genomic_DNA"/>
</dbReference>
<sequence length="94" mass="10502">MIRAAANSKFGPCGRRMMSSINSSSDDPSDRVTTCHCNGPIQHHHLHTTRKREPACLNGNSSSLYLRQCRIYTINHLQYNTIICTIQGSENLVA</sequence>
<reference evidence="2 3" key="1">
    <citation type="journal article" date="2019" name="Sci. Rep.">
        <title>Orb-weaving spider Araneus ventricosus genome elucidates the spidroin gene catalogue.</title>
        <authorList>
            <person name="Kono N."/>
            <person name="Nakamura H."/>
            <person name="Ohtoshi R."/>
            <person name="Moran D.A.P."/>
            <person name="Shinohara A."/>
            <person name="Yoshida Y."/>
            <person name="Fujiwara M."/>
            <person name="Mori M."/>
            <person name="Tomita M."/>
            <person name="Arakawa K."/>
        </authorList>
    </citation>
    <scope>NUCLEOTIDE SEQUENCE [LARGE SCALE GENOMIC DNA]</scope>
</reference>
<proteinExistence type="predicted"/>
<gene>
    <name evidence="2" type="ORF">AVEN_130206_1</name>
</gene>
<evidence type="ECO:0000313" key="2">
    <source>
        <dbReference type="EMBL" id="GBN61908.1"/>
    </source>
</evidence>
<comment type="caution">
    <text evidence="2">The sequence shown here is derived from an EMBL/GenBank/DDBJ whole genome shotgun (WGS) entry which is preliminary data.</text>
</comment>
<protein>
    <submittedName>
        <fullName evidence="2">Uncharacterized protein</fullName>
    </submittedName>
</protein>
<feature type="region of interest" description="Disordered" evidence="1">
    <location>
        <begin position="1"/>
        <end position="29"/>
    </location>
</feature>
<accession>A0A4Y2QCK6</accession>
<organism evidence="2 3">
    <name type="scientific">Araneus ventricosus</name>
    <name type="common">Orbweaver spider</name>
    <name type="synonym">Epeira ventricosa</name>
    <dbReference type="NCBI Taxonomy" id="182803"/>
    <lineage>
        <taxon>Eukaryota</taxon>
        <taxon>Metazoa</taxon>
        <taxon>Ecdysozoa</taxon>
        <taxon>Arthropoda</taxon>
        <taxon>Chelicerata</taxon>
        <taxon>Arachnida</taxon>
        <taxon>Araneae</taxon>
        <taxon>Araneomorphae</taxon>
        <taxon>Entelegynae</taxon>
        <taxon>Araneoidea</taxon>
        <taxon>Araneidae</taxon>
        <taxon>Araneus</taxon>
    </lineage>
</organism>
<evidence type="ECO:0000256" key="1">
    <source>
        <dbReference type="SAM" id="MobiDB-lite"/>
    </source>
</evidence>
<name>A0A4Y2QCK6_ARAVE</name>
<dbReference type="AlphaFoldDB" id="A0A4Y2QCK6"/>
<dbReference type="Proteomes" id="UP000499080">
    <property type="component" value="Unassembled WGS sequence"/>
</dbReference>